<evidence type="ECO:0000313" key="3">
    <source>
        <dbReference type="Proteomes" id="UP001057375"/>
    </source>
</evidence>
<dbReference type="SUPFAM" id="SSF50249">
    <property type="entry name" value="Nucleic acid-binding proteins"/>
    <property type="match status" value="1"/>
</dbReference>
<name>A0ABQ5KLY0_9EUKA</name>
<gene>
    <name evidence="2" type="ORF">ADUPG1_007381</name>
</gene>
<evidence type="ECO:0000256" key="1">
    <source>
        <dbReference type="SAM" id="MobiDB-lite"/>
    </source>
</evidence>
<evidence type="ECO:0008006" key="4">
    <source>
        <dbReference type="Google" id="ProtNLM"/>
    </source>
</evidence>
<keyword evidence="3" id="KW-1185">Reference proteome</keyword>
<organism evidence="2 3">
    <name type="scientific">Aduncisulcus paluster</name>
    <dbReference type="NCBI Taxonomy" id="2918883"/>
    <lineage>
        <taxon>Eukaryota</taxon>
        <taxon>Metamonada</taxon>
        <taxon>Carpediemonas-like organisms</taxon>
        <taxon>Aduncisulcus</taxon>
    </lineage>
</organism>
<comment type="caution">
    <text evidence="2">The sequence shown here is derived from an EMBL/GenBank/DDBJ whole genome shotgun (WGS) entry which is preliminary data.</text>
</comment>
<dbReference type="InterPro" id="IPR012340">
    <property type="entry name" value="NA-bd_OB-fold"/>
</dbReference>
<sequence>MANTTLTPIGTICFPALFEPKKNKQNPTANARYSLILLFDDTATQTTAYQDLRKMVHAAIEEKWGAAKAADPAFVRSLRLPFRNASEKDYNGFDKGTIYISPWSNGEGPHASRPDVVNLHGDKIVVPEDVWAGQLGRASVRAFGYDSNGNKGVALGLEHVQIVKADCERLDGKQSADKAFAGADNSQLAALGIDPNATSGGGASNDDFPF</sequence>
<proteinExistence type="predicted"/>
<reference evidence="2" key="1">
    <citation type="submission" date="2022-03" db="EMBL/GenBank/DDBJ databases">
        <title>Draft genome sequence of Aduncisulcus paluster, a free-living microaerophilic Fornicata.</title>
        <authorList>
            <person name="Yuyama I."/>
            <person name="Kume K."/>
            <person name="Tamura T."/>
            <person name="Inagaki Y."/>
            <person name="Hashimoto T."/>
        </authorList>
    </citation>
    <scope>NUCLEOTIDE SEQUENCE</scope>
    <source>
        <strain evidence="2">NY0171</strain>
    </source>
</reference>
<dbReference type="Proteomes" id="UP001057375">
    <property type="component" value="Unassembled WGS sequence"/>
</dbReference>
<protein>
    <recommendedName>
        <fullName evidence="4">DUF2815 family protein</fullName>
    </recommendedName>
</protein>
<dbReference type="EMBL" id="BQXS01010287">
    <property type="protein sequence ID" value="GKT33495.1"/>
    <property type="molecule type" value="Genomic_DNA"/>
</dbReference>
<feature type="region of interest" description="Disordered" evidence="1">
    <location>
        <begin position="191"/>
        <end position="210"/>
    </location>
</feature>
<dbReference type="Pfam" id="PF10991">
    <property type="entry name" value="Enc34_ssDNA-bd"/>
    <property type="match status" value="1"/>
</dbReference>
<dbReference type="Gene3D" id="2.40.50.140">
    <property type="entry name" value="Nucleic acid-binding proteins"/>
    <property type="match status" value="1"/>
</dbReference>
<accession>A0ABQ5KLY0</accession>
<evidence type="ECO:0000313" key="2">
    <source>
        <dbReference type="EMBL" id="GKT33495.1"/>
    </source>
</evidence>
<dbReference type="InterPro" id="IPR022595">
    <property type="entry name" value="Enc34_ssDNA-bd"/>
</dbReference>